<keyword evidence="2" id="KW-0732">Signal</keyword>
<accession>A0A2U2C7X8</accession>
<feature type="region of interest" description="Disordered" evidence="1">
    <location>
        <begin position="15"/>
        <end position="79"/>
    </location>
</feature>
<evidence type="ECO:0000313" key="4">
    <source>
        <dbReference type="Proteomes" id="UP000244940"/>
    </source>
</evidence>
<evidence type="ECO:0000256" key="1">
    <source>
        <dbReference type="SAM" id="MobiDB-lite"/>
    </source>
</evidence>
<dbReference type="GeneID" id="94365926"/>
<dbReference type="Proteomes" id="UP000244940">
    <property type="component" value="Unassembled WGS sequence"/>
</dbReference>
<name>A0A2U2C7X8_9RHOB</name>
<comment type="caution">
    <text evidence="3">The sequence shown here is derived from an EMBL/GenBank/DDBJ whole genome shotgun (WGS) entry which is preliminary data.</text>
</comment>
<dbReference type="RefSeq" id="WP_109533891.1">
    <property type="nucleotide sequence ID" value="NZ_QEYD01000008.1"/>
</dbReference>
<proteinExistence type="predicted"/>
<evidence type="ECO:0008006" key="5">
    <source>
        <dbReference type="Google" id="ProtNLM"/>
    </source>
</evidence>
<feature type="signal peptide" evidence="2">
    <location>
        <begin position="1"/>
        <end position="18"/>
    </location>
</feature>
<feature type="compositionally biased region" description="Polar residues" evidence="1">
    <location>
        <begin position="38"/>
        <end position="60"/>
    </location>
</feature>
<organism evidence="3 4">
    <name type="scientific">Pararhodobacter marinus</name>
    <dbReference type="NCBI Taxonomy" id="2184063"/>
    <lineage>
        <taxon>Bacteria</taxon>
        <taxon>Pseudomonadati</taxon>
        <taxon>Pseudomonadota</taxon>
        <taxon>Alphaproteobacteria</taxon>
        <taxon>Rhodobacterales</taxon>
        <taxon>Paracoccaceae</taxon>
        <taxon>Pararhodobacter</taxon>
    </lineage>
</organism>
<evidence type="ECO:0000313" key="3">
    <source>
        <dbReference type="EMBL" id="PWE27894.1"/>
    </source>
</evidence>
<feature type="chain" id="PRO_5015563132" description="Peptidoglycan binding-like domain-containing protein" evidence="2">
    <location>
        <begin position="19"/>
        <end position="487"/>
    </location>
</feature>
<dbReference type="AlphaFoldDB" id="A0A2U2C7X8"/>
<gene>
    <name evidence="3" type="ORF">C4N9_13605</name>
</gene>
<feature type="region of interest" description="Disordered" evidence="1">
    <location>
        <begin position="443"/>
        <end position="487"/>
    </location>
</feature>
<dbReference type="OrthoDB" id="7319615at2"/>
<sequence>MWLCLACSAMAQAPAGSADTGAVAQAPPANVTPPGPAQPSTGEAVTQEAAPQQSETQQAGPEQAGDPPPPPDPVLYAYSGPEQGEVEGILIDGARGHIATFQHALNVALLGCGAGMGIDPDGMFGPRTRQAIRRLAECEGIAARLPENSAARDGAITQALWSLLVPMQPPPGPRARARALLLSFEGTDITEPARWNFCQNNRETYDPGAADPTCLTNDRWSYLTWGPNGATAGHGREILAILARVERFDTDLIDRAFATEADAVRRMFDLSLPLGDDSELRRYLCGVYADPERREYWAQGFADLGRSPEVRSIYRRLYDSASFDGGKIRTFLEAWRHAGLEPTEVDFAFFSDRAAHTAVRNVEIRRILRRIMARGGAEMTPAQIRRAFARQALVSNRSQRGPRMGRDVTYYIDALDDSLTRAERLNWERVGARRASAVGLSDARPAPDLRVGPPDRWRASGTRPLTEAEAASCPAPILNPRTPRRGS</sequence>
<protein>
    <recommendedName>
        <fullName evidence="5">Peptidoglycan binding-like domain-containing protein</fullName>
    </recommendedName>
</protein>
<evidence type="ECO:0000256" key="2">
    <source>
        <dbReference type="SAM" id="SignalP"/>
    </source>
</evidence>
<keyword evidence="4" id="KW-1185">Reference proteome</keyword>
<dbReference type="EMBL" id="QEYD01000008">
    <property type="protein sequence ID" value="PWE27894.1"/>
    <property type="molecule type" value="Genomic_DNA"/>
</dbReference>
<reference evidence="3 4" key="1">
    <citation type="submission" date="2018-05" db="EMBL/GenBank/DDBJ databases">
        <title>Pararhodobacter marina sp. nov., isolated from deep-sea water of the Indian Ocean.</title>
        <authorList>
            <person name="Lai Q.Sr."/>
            <person name="Liu X."/>
            <person name="Shao Z."/>
        </authorList>
    </citation>
    <scope>NUCLEOTIDE SEQUENCE [LARGE SCALE GENOMIC DNA]</scope>
    <source>
        <strain evidence="3 4">CIC4N-9</strain>
    </source>
</reference>